<dbReference type="Proteomes" id="UP000694886">
    <property type="component" value="Chromosome 4"/>
</dbReference>
<dbReference type="Gramene" id="Tc04v2_t005000.1">
    <property type="protein sequence ID" value="Tc04v2_p005000.1"/>
    <property type="gene ID" value="Tc04v2_g005000"/>
</dbReference>
<dbReference type="RefSeq" id="XP_017974471.1">
    <property type="nucleotide sequence ID" value="XM_018118982.1"/>
</dbReference>
<sequence length="177" mass="20520">MRVFKWSSDFETEKESPIVPMWISFPNLKAHFYEKLALLLIAKIVGKPLYVDEATATQFLPSVARVYVEYDYKKEPMNQVWIVVKDRDSGAVTRSYIQRVEFAKMSTYCEHCCHVGHTSSTCLVLGNRLTTPGKVQVSKTLREEKREMLKKEAEQKQKQEKGKEKEPMLLGQLKQNT</sequence>
<feature type="compositionally biased region" description="Basic and acidic residues" evidence="1">
    <location>
        <begin position="140"/>
        <end position="167"/>
    </location>
</feature>
<organism evidence="2 3">
    <name type="scientific">Theobroma cacao</name>
    <name type="common">Cacao</name>
    <name type="synonym">Cocoa</name>
    <dbReference type="NCBI Taxonomy" id="3641"/>
    <lineage>
        <taxon>Eukaryota</taxon>
        <taxon>Viridiplantae</taxon>
        <taxon>Streptophyta</taxon>
        <taxon>Embryophyta</taxon>
        <taxon>Tracheophyta</taxon>
        <taxon>Spermatophyta</taxon>
        <taxon>Magnoliopsida</taxon>
        <taxon>eudicotyledons</taxon>
        <taxon>Gunneridae</taxon>
        <taxon>Pentapetalae</taxon>
        <taxon>rosids</taxon>
        <taxon>malvids</taxon>
        <taxon>Malvales</taxon>
        <taxon>Malvaceae</taxon>
        <taxon>Byttnerioideae</taxon>
        <taxon>Theobroma</taxon>
    </lineage>
</organism>
<dbReference type="PANTHER" id="PTHR31286:SF179">
    <property type="entry name" value="RNASE H TYPE-1 DOMAIN-CONTAINING PROTEIN"/>
    <property type="match status" value="1"/>
</dbReference>
<dbReference type="AlphaFoldDB" id="A0AB32W9C4"/>
<proteinExistence type="predicted"/>
<feature type="region of interest" description="Disordered" evidence="1">
    <location>
        <begin position="140"/>
        <end position="177"/>
    </location>
</feature>
<dbReference type="KEGG" id="tcc:108661552"/>
<reference evidence="2" key="1">
    <citation type="journal article" date="1997" name="Nucleic Acids Res.">
        <title>tRNAscan-SE: a program for improved detection of transfer RNA genes in genomic sequence.</title>
        <authorList>
            <person name="Lowe T.M."/>
            <person name="Eddy S.R."/>
        </authorList>
    </citation>
    <scope>NUCLEOTIDE SEQUENCE [LARGE SCALE GENOMIC DNA]</scope>
    <source>
        <strain evidence="2">r\B97-61/B2</strain>
    </source>
</reference>
<dbReference type="PANTHER" id="PTHR31286">
    <property type="entry name" value="GLYCINE-RICH CELL WALL STRUCTURAL PROTEIN 1.8-LIKE"/>
    <property type="match status" value="1"/>
</dbReference>
<dbReference type="InterPro" id="IPR040256">
    <property type="entry name" value="At4g02000-like"/>
</dbReference>
<name>A0AB32W9C4_THECC</name>
<gene>
    <name evidence="3" type="primary">LOC108661552</name>
</gene>
<evidence type="ECO:0000313" key="3">
    <source>
        <dbReference type="RefSeq" id="XP_017974471.1"/>
    </source>
</evidence>
<evidence type="ECO:0000256" key="1">
    <source>
        <dbReference type="SAM" id="MobiDB-lite"/>
    </source>
</evidence>
<reference evidence="3" key="2">
    <citation type="submission" date="2025-08" db="UniProtKB">
        <authorList>
            <consortium name="RefSeq"/>
        </authorList>
    </citation>
    <scope>IDENTIFICATION</scope>
</reference>
<protein>
    <submittedName>
        <fullName evidence="3">Uncharacterized protein LOC108661552</fullName>
    </submittedName>
</protein>
<accession>A0AB32W9C4</accession>
<evidence type="ECO:0000313" key="2">
    <source>
        <dbReference type="Proteomes" id="UP000694886"/>
    </source>
</evidence>
<dbReference type="GeneID" id="108661552"/>